<dbReference type="AlphaFoldDB" id="A0A7S7NQW7"/>
<proteinExistence type="predicted"/>
<keyword evidence="3" id="KW-1185">Reference proteome</keyword>
<dbReference type="EMBL" id="CP063849">
    <property type="protein sequence ID" value="QOY88156.1"/>
    <property type="molecule type" value="Genomic_DNA"/>
</dbReference>
<feature type="transmembrane region" description="Helical" evidence="1">
    <location>
        <begin position="85"/>
        <end position="107"/>
    </location>
</feature>
<keyword evidence="1" id="KW-1133">Transmembrane helix</keyword>
<gene>
    <name evidence="2" type="ORF">IRI77_36380</name>
</gene>
<feature type="transmembrane region" description="Helical" evidence="1">
    <location>
        <begin position="40"/>
        <end position="65"/>
    </location>
</feature>
<dbReference type="Proteomes" id="UP000593892">
    <property type="component" value="Chromosome"/>
</dbReference>
<keyword evidence="1" id="KW-0812">Transmembrane</keyword>
<dbReference type="KEGG" id="pfer:IRI77_36380"/>
<name>A0A7S7NQW7_PALFE</name>
<protein>
    <submittedName>
        <fullName evidence="2">Uncharacterized protein</fullName>
    </submittedName>
</protein>
<evidence type="ECO:0000256" key="1">
    <source>
        <dbReference type="SAM" id="Phobius"/>
    </source>
</evidence>
<feature type="transmembrane region" description="Helical" evidence="1">
    <location>
        <begin position="215"/>
        <end position="233"/>
    </location>
</feature>
<sequence length="487" mass="54645">MRLVLHLLRKDIRQWWYESIVTLIVLFTAAFTAAESMNASITLVVSFLFPYLSPVLLVLLVGRVIQAERWPSPLEDWRTRPISRLHILSAKSLFAGLFVVLPCWLGHLIAFRSLGYSTRLWLQESPLLLFGTLVLFVLPAAAVMAVTTHVGQAILTAVGLLLGSLLVSANLSSHNFSAAPPNWRVTAMLLALFAVVALAALYCQLLRNRTWMARGVLVLGCMAVVCLASWRPFRDSTALRDWLNPMPDTLRPMALKISAPKSGLLSTAPGSSADIVMLQFPTELSGVPEDVITEASTGNAVLHAADGSEYRFGLARGDQSVGTRWSYALMMRRQRYDVLRVQPVELDLQFWVYVYWNPDLYTATVKDRRITVGDLFECSPNSLLKMASERPDLECSTANSNLRRLEFSWPSKTGAVKLPATAYGDDSYDFFRSSGGRVLRREVFSGNLLPYWDEGTQVQVRHYKAVYQWHKTVHLSGVRLDDYRQNE</sequence>
<dbReference type="RefSeq" id="WP_194449819.1">
    <property type="nucleotide sequence ID" value="NZ_CP063849.1"/>
</dbReference>
<feature type="transmembrane region" description="Helical" evidence="1">
    <location>
        <begin position="15"/>
        <end position="34"/>
    </location>
</feature>
<feature type="transmembrane region" description="Helical" evidence="1">
    <location>
        <begin position="183"/>
        <end position="203"/>
    </location>
</feature>
<evidence type="ECO:0000313" key="3">
    <source>
        <dbReference type="Proteomes" id="UP000593892"/>
    </source>
</evidence>
<accession>A0A7S7NQW7</accession>
<keyword evidence="1" id="KW-0472">Membrane</keyword>
<evidence type="ECO:0000313" key="2">
    <source>
        <dbReference type="EMBL" id="QOY88156.1"/>
    </source>
</evidence>
<feature type="transmembrane region" description="Helical" evidence="1">
    <location>
        <begin position="153"/>
        <end position="171"/>
    </location>
</feature>
<reference evidence="2 3" key="1">
    <citation type="submission" date="2020-10" db="EMBL/GenBank/DDBJ databases">
        <title>Complete genome sequence of Paludibaculum fermentans P105T, a facultatively anaerobic acidobacterium capable of dissimilatory Fe(III) reduction.</title>
        <authorList>
            <person name="Dedysh S.N."/>
            <person name="Beletsky A.V."/>
            <person name="Kulichevskaya I.S."/>
            <person name="Mardanov A.V."/>
            <person name="Ravin N.V."/>
        </authorList>
    </citation>
    <scope>NUCLEOTIDE SEQUENCE [LARGE SCALE GENOMIC DNA]</scope>
    <source>
        <strain evidence="2 3">P105</strain>
    </source>
</reference>
<organism evidence="2 3">
    <name type="scientific">Paludibaculum fermentans</name>
    <dbReference type="NCBI Taxonomy" id="1473598"/>
    <lineage>
        <taxon>Bacteria</taxon>
        <taxon>Pseudomonadati</taxon>
        <taxon>Acidobacteriota</taxon>
        <taxon>Terriglobia</taxon>
        <taxon>Bryobacterales</taxon>
        <taxon>Bryobacteraceae</taxon>
        <taxon>Paludibaculum</taxon>
    </lineage>
</organism>
<feature type="transmembrane region" description="Helical" evidence="1">
    <location>
        <begin position="127"/>
        <end position="146"/>
    </location>
</feature>